<keyword evidence="2" id="KW-1185">Reference proteome</keyword>
<reference evidence="2" key="2">
    <citation type="journal article" date="2019" name="Mol. Plant Microbe Interact.">
        <title>Genome sequence resources for four phytopathogenic fungi from the Colletotrichum orbiculare species complex.</title>
        <authorList>
            <person name="Gan P."/>
            <person name="Tsushima A."/>
            <person name="Narusaka M."/>
            <person name="Narusaka Y."/>
            <person name="Takano Y."/>
            <person name="Kubo Y."/>
            <person name="Shirasu K."/>
        </authorList>
    </citation>
    <scope>GENOME REANNOTATION</scope>
    <source>
        <strain evidence="2">104-T / ATCC 96160 / CBS 514.97 / LARS 414 / MAFF 240422</strain>
    </source>
</reference>
<comment type="caution">
    <text evidence="1">The sequence shown here is derived from an EMBL/GenBank/DDBJ whole genome shotgun (WGS) entry which is preliminary data.</text>
</comment>
<dbReference type="STRING" id="1213857.A0A484FRY4"/>
<organism evidence="1 2">
    <name type="scientific">Colletotrichum orbiculare (strain 104-T / ATCC 96160 / CBS 514.97 / LARS 414 / MAFF 240422)</name>
    <name type="common">Cucumber anthracnose fungus</name>
    <name type="synonym">Colletotrichum lagenarium</name>
    <dbReference type="NCBI Taxonomy" id="1213857"/>
    <lineage>
        <taxon>Eukaryota</taxon>
        <taxon>Fungi</taxon>
        <taxon>Dikarya</taxon>
        <taxon>Ascomycota</taxon>
        <taxon>Pezizomycotina</taxon>
        <taxon>Sordariomycetes</taxon>
        <taxon>Hypocreomycetidae</taxon>
        <taxon>Glomerellales</taxon>
        <taxon>Glomerellaceae</taxon>
        <taxon>Colletotrichum</taxon>
        <taxon>Colletotrichum orbiculare species complex</taxon>
    </lineage>
</organism>
<evidence type="ECO:0000313" key="2">
    <source>
        <dbReference type="Proteomes" id="UP000014480"/>
    </source>
</evidence>
<sequence>MSRPRALAILQKTYDDSYLKCSTAVYYESQGDEAEAMRCWKTALDQIYEQHAPKLLPNHIVRSETEEALTDVFNAFILDVG</sequence>
<proteinExistence type="predicted"/>
<evidence type="ECO:0000313" key="1">
    <source>
        <dbReference type="EMBL" id="TDZ19747.1"/>
    </source>
</evidence>
<accession>A0A484FRY4</accession>
<dbReference type="Proteomes" id="UP000014480">
    <property type="component" value="Unassembled WGS sequence"/>
</dbReference>
<dbReference type="OrthoDB" id="10251136at2759"/>
<protein>
    <submittedName>
        <fullName evidence="1">Uncharacterized protein</fullName>
    </submittedName>
</protein>
<reference evidence="2" key="1">
    <citation type="journal article" date="2013" name="New Phytol.">
        <title>Comparative genomic and transcriptomic analyses reveal the hemibiotrophic stage shift of Colletotrichum fungi.</title>
        <authorList>
            <person name="Gan P."/>
            <person name="Ikeda K."/>
            <person name="Irieda H."/>
            <person name="Narusaka M."/>
            <person name="O'Connell R.J."/>
            <person name="Narusaka Y."/>
            <person name="Takano Y."/>
            <person name="Kubo Y."/>
            <person name="Shirasu K."/>
        </authorList>
    </citation>
    <scope>NUCLEOTIDE SEQUENCE [LARGE SCALE GENOMIC DNA]</scope>
    <source>
        <strain evidence="2">104-T / ATCC 96160 / CBS 514.97 / LARS 414 / MAFF 240422</strain>
    </source>
</reference>
<dbReference type="EMBL" id="AMCV02000019">
    <property type="protein sequence ID" value="TDZ19747.1"/>
    <property type="molecule type" value="Genomic_DNA"/>
</dbReference>
<gene>
    <name evidence="1" type="ORF">Cob_v007397</name>
</gene>
<dbReference type="AlphaFoldDB" id="A0A484FRY4"/>
<name>A0A484FRY4_COLOR</name>